<keyword evidence="1" id="KW-0472">Membrane</keyword>
<dbReference type="EMBL" id="JABBWD010000058">
    <property type="protein sequence ID" value="KAG1771578.1"/>
    <property type="molecule type" value="Genomic_DNA"/>
</dbReference>
<proteinExistence type="predicted"/>
<feature type="transmembrane region" description="Helical" evidence="1">
    <location>
        <begin position="281"/>
        <end position="304"/>
    </location>
</feature>
<sequence>MYYFARKTKTYTGTDIKRYSHDRLHNLNNWIDAARRRLQEDTWFLVVEPLAKLDGDYYEYYCANTEQHIVAWFDAFDASLLFQECAFAREWNHKRLELEAQFWKHVDFFPRHYEMRPSDANELRVHLEWFLAEGLTLEQSTAASLFQNNDQTEKIISRIIRFESHLSSNDFMTEQGVAFCGFKRKRTLPLLLATAAMFGVPALVLEHIENIHVDGIVNSLDIRQFIDRFNDDNLKHSTLVRAFSCIEIGKLSKFTSSIIKAGVIMAVDASILAIPDIGSQVITRTLCSLSLIFSVHCILAGVAARHFGEMMTSLEFASQHLNNKRTRVAVIYSAPSLLRTTR</sequence>
<keyword evidence="3" id="KW-1185">Reference proteome</keyword>
<evidence type="ECO:0000313" key="3">
    <source>
        <dbReference type="Proteomes" id="UP000714275"/>
    </source>
</evidence>
<name>A0A9P6ZNJ7_9AGAM</name>
<reference evidence="2" key="1">
    <citation type="journal article" date="2020" name="New Phytol.">
        <title>Comparative genomics reveals dynamic genome evolution in host specialist ectomycorrhizal fungi.</title>
        <authorList>
            <person name="Lofgren L.A."/>
            <person name="Nguyen N.H."/>
            <person name="Vilgalys R."/>
            <person name="Ruytinx J."/>
            <person name="Liao H.L."/>
            <person name="Branco S."/>
            <person name="Kuo A."/>
            <person name="LaButti K."/>
            <person name="Lipzen A."/>
            <person name="Andreopoulos W."/>
            <person name="Pangilinan J."/>
            <person name="Riley R."/>
            <person name="Hundley H."/>
            <person name="Na H."/>
            <person name="Barry K."/>
            <person name="Grigoriev I.V."/>
            <person name="Stajich J.E."/>
            <person name="Kennedy P.G."/>
        </authorList>
    </citation>
    <scope>NUCLEOTIDE SEQUENCE</scope>
    <source>
        <strain evidence="2">DOB743</strain>
    </source>
</reference>
<keyword evidence="1" id="KW-1133">Transmembrane helix</keyword>
<dbReference type="OrthoDB" id="2652133at2759"/>
<keyword evidence="1" id="KW-0812">Transmembrane</keyword>
<organism evidence="2 3">
    <name type="scientific">Suillus placidus</name>
    <dbReference type="NCBI Taxonomy" id="48579"/>
    <lineage>
        <taxon>Eukaryota</taxon>
        <taxon>Fungi</taxon>
        <taxon>Dikarya</taxon>
        <taxon>Basidiomycota</taxon>
        <taxon>Agaricomycotina</taxon>
        <taxon>Agaricomycetes</taxon>
        <taxon>Agaricomycetidae</taxon>
        <taxon>Boletales</taxon>
        <taxon>Suillineae</taxon>
        <taxon>Suillaceae</taxon>
        <taxon>Suillus</taxon>
    </lineage>
</organism>
<protein>
    <submittedName>
        <fullName evidence="2">Uncharacterized protein</fullName>
    </submittedName>
</protein>
<accession>A0A9P6ZNJ7</accession>
<comment type="caution">
    <text evidence="2">The sequence shown here is derived from an EMBL/GenBank/DDBJ whole genome shotgun (WGS) entry which is preliminary data.</text>
</comment>
<evidence type="ECO:0000256" key="1">
    <source>
        <dbReference type="SAM" id="Phobius"/>
    </source>
</evidence>
<evidence type="ECO:0000313" key="2">
    <source>
        <dbReference type="EMBL" id="KAG1771578.1"/>
    </source>
</evidence>
<gene>
    <name evidence="2" type="ORF">EV702DRAFT_1201893</name>
</gene>
<dbReference type="Proteomes" id="UP000714275">
    <property type="component" value="Unassembled WGS sequence"/>
</dbReference>
<dbReference type="AlphaFoldDB" id="A0A9P6ZNJ7"/>